<dbReference type="SUPFAM" id="SSF81383">
    <property type="entry name" value="F-box domain"/>
    <property type="match status" value="1"/>
</dbReference>
<accession>A0A550C2K5</accession>
<protein>
    <recommendedName>
        <fullName evidence="1">F-box domain-containing protein</fullName>
    </recommendedName>
</protein>
<dbReference type="Proteomes" id="UP000320762">
    <property type="component" value="Unassembled WGS sequence"/>
</dbReference>
<keyword evidence="3" id="KW-1185">Reference proteome</keyword>
<comment type="caution">
    <text evidence="2">The sequence shown here is derived from an EMBL/GenBank/DDBJ whole genome shotgun (WGS) entry which is preliminary data.</text>
</comment>
<dbReference type="PROSITE" id="PS50181">
    <property type="entry name" value="FBOX"/>
    <property type="match status" value="1"/>
</dbReference>
<dbReference type="AlphaFoldDB" id="A0A550C2K5"/>
<proteinExistence type="predicted"/>
<dbReference type="OrthoDB" id="2322499at2759"/>
<dbReference type="InterPro" id="IPR036047">
    <property type="entry name" value="F-box-like_dom_sf"/>
</dbReference>
<evidence type="ECO:0000259" key="1">
    <source>
        <dbReference type="PROSITE" id="PS50181"/>
    </source>
</evidence>
<name>A0A550C2K5_9AGAR</name>
<dbReference type="EMBL" id="VDMD01000031">
    <property type="protein sequence ID" value="TRM59033.1"/>
    <property type="molecule type" value="Genomic_DNA"/>
</dbReference>
<sequence length="141" mass="15952">MPKKRRKTIAVTPAVQDDVSVAKQLSRPRKRKGKLHKITELPLDVFFEILRHCAPVDLLRISYANKTLRSILLCSSSKWIWQHSFGAFPTAIPACPNNRLILPQYANLIFGNSCFQCGSKGGKYALWAALERVCPECLKKK</sequence>
<dbReference type="InterPro" id="IPR001810">
    <property type="entry name" value="F-box_dom"/>
</dbReference>
<evidence type="ECO:0000313" key="2">
    <source>
        <dbReference type="EMBL" id="TRM59033.1"/>
    </source>
</evidence>
<evidence type="ECO:0000313" key="3">
    <source>
        <dbReference type="Proteomes" id="UP000320762"/>
    </source>
</evidence>
<gene>
    <name evidence="2" type="ORF">BD626DRAFT_573057</name>
</gene>
<feature type="domain" description="F-box" evidence="1">
    <location>
        <begin position="35"/>
        <end position="84"/>
    </location>
</feature>
<reference evidence="2 3" key="1">
    <citation type="journal article" date="2019" name="New Phytol.">
        <title>Comparative genomics reveals unique wood-decay strategies and fruiting body development in the Schizophyllaceae.</title>
        <authorList>
            <person name="Almasi E."/>
            <person name="Sahu N."/>
            <person name="Krizsan K."/>
            <person name="Balint B."/>
            <person name="Kovacs G.M."/>
            <person name="Kiss B."/>
            <person name="Cseklye J."/>
            <person name="Drula E."/>
            <person name="Henrissat B."/>
            <person name="Nagy I."/>
            <person name="Chovatia M."/>
            <person name="Adam C."/>
            <person name="LaButti K."/>
            <person name="Lipzen A."/>
            <person name="Riley R."/>
            <person name="Grigoriev I.V."/>
            <person name="Nagy L.G."/>
        </authorList>
    </citation>
    <scope>NUCLEOTIDE SEQUENCE [LARGE SCALE GENOMIC DNA]</scope>
    <source>
        <strain evidence="2 3">NL-1724</strain>
    </source>
</reference>
<dbReference type="Pfam" id="PF00646">
    <property type="entry name" value="F-box"/>
    <property type="match status" value="1"/>
</dbReference>
<dbReference type="CDD" id="cd09917">
    <property type="entry name" value="F-box_SF"/>
    <property type="match status" value="1"/>
</dbReference>
<organism evidence="2 3">
    <name type="scientific">Schizophyllum amplum</name>
    <dbReference type="NCBI Taxonomy" id="97359"/>
    <lineage>
        <taxon>Eukaryota</taxon>
        <taxon>Fungi</taxon>
        <taxon>Dikarya</taxon>
        <taxon>Basidiomycota</taxon>
        <taxon>Agaricomycotina</taxon>
        <taxon>Agaricomycetes</taxon>
        <taxon>Agaricomycetidae</taxon>
        <taxon>Agaricales</taxon>
        <taxon>Schizophyllaceae</taxon>
        <taxon>Schizophyllum</taxon>
    </lineage>
</organism>